<evidence type="ECO:0000313" key="2">
    <source>
        <dbReference type="Proteomes" id="UP001307889"/>
    </source>
</evidence>
<name>A0ABN7A9Y9_9HEMI</name>
<gene>
    <name evidence="1" type="ORF">NTJ_01933</name>
</gene>
<dbReference type="EMBL" id="AP028909">
    <property type="protein sequence ID" value="BES89126.1"/>
    <property type="molecule type" value="Genomic_DNA"/>
</dbReference>
<keyword evidence="2" id="KW-1185">Reference proteome</keyword>
<evidence type="ECO:0000313" key="1">
    <source>
        <dbReference type="EMBL" id="BES89126.1"/>
    </source>
</evidence>
<reference evidence="1 2" key="1">
    <citation type="submission" date="2023-09" db="EMBL/GenBank/DDBJ databases">
        <title>Nesidiocoris tenuis whole genome shotgun sequence.</title>
        <authorList>
            <person name="Shibata T."/>
            <person name="Shimoda M."/>
            <person name="Kobayashi T."/>
            <person name="Uehara T."/>
        </authorList>
    </citation>
    <scope>NUCLEOTIDE SEQUENCE [LARGE SCALE GENOMIC DNA]</scope>
    <source>
        <strain evidence="1 2">Japan</strain>
    </source>
</reference>
<accession>A0ABN7A9Y9</accession>
<sequence length="108" mass="12951">MYQRIGRLSCGRSFDIIPRIGRTHSDLSEYPDKKTARTLRCYLDRERIYFAFYRRIYFAGSDKNWKKFFGIASATCKKRRKFRVASLIHFDRRKTRINFGDGFFGELS</sequence>
<proteinExistence type="predicted"/>
<organism evidence="1 2">
    <name type="scientific">Nesidiocoris tenuis</name>
    <dbReference type="NCBI Taxonomy" id="355587"/>
    <lineage>
        <taxon>Eukaryota</taxon>
        <taxon>Metazoa</taxon>
        <taxon>Ecdysozoa</taxon>
        <taxon>Arthropoda</taxon>
        <taxon>Hexapoda</taxon>
        <taxon>Insecta</taxon>
        <taxon>Pterygota</taxon>
        <taxon>Neoptera</taxon>
        <taxon>Paraneoptera</taxon>
        <taxon>Hemiptera</taxon>
        <taxon>Heteroptera</taxon>
        <taxon>Panheteroptera</taxon>
        <taxon>Cimicomorpha</taxon>
        <taxon>Miridae</taxon>
        <taxon>Dicyphina</taxon>
        <taxon>Nesidiocoris</taxon>
    </lineage>
</organism>
<dbReference type="Proteomes" id="UP001307889">
    <property type="component" value="Chromosome 1"/>
</dbReference>
<protein>
    <submittedName>
        <fullName evidence="1">Uncharacterized protein</fullName>
    </submittedName>
</protein>